<dbReference type="HOGENOM" id="CLU_115403_6_1_3"/>
<dbReference type="GO" id="GO:0043856">
    <property type="term" value="F:anti-sigma factor antagonist activity"/>
    <property type="evidence" value="ECO:0007669"/>
    <property type="project" value="InterPro"/>
</dbReference>
<dbReference type="SUPFAM" id="SSF52091">
    <property type="entry name" value="SpoIIaa-like"/>
    <property type="match status" value="1"/>
</dbReference>
<dbReference type="Proteomes" id="UP000003835">
    <property type="component" value="Unassembled WGS sequence"/>
</dbReference>
<dbReference type="Pfam" id="PF01740">
    <property type="entry name" value="STAS"/>
    <property type="match status" value="1"/>
</dbReference>
<evidence type="ECO:0000313" key="4">
    <source>
        <dbReference type="EMBL" id="EDX77701.1"/>
    </source>
</evidence>
<feature type="domain" description="STAS" evidence="3">
    <location>
        <begin position="1"/>
        <end position="113"/>
    </location>
</feature>
<sequence>MAIATLNSKLSIVRPTGQVNASNAVELDRQLKSAILSERYSTVLVDMQQVETLDSAGLGVLVSALRLAQQRNQRFSLCSVGDSVRMIFELTQLDQAMEIFESYDAFLATLAAQEDSPRRTMAYA</sequence>
<dbReference type="CDD" id="cd07043">
    <property type="entry name" value="STAS_anti-anti-sigma_factors"/>
    <property type="match status" value="1"/>
</dbReference>
<gene>
    <name evidence="4" type="ORF">MC7420_3025</name>
</gene>
<evidence type="ECO:0000256" key="1">
    <source>
        <dbReference type="ARBA" id="ARBA00009013"/>
    </source>
</evidence>
<reference evidence="4 5" key="1">
    <citation type="submission" date="2008-07" db="EMBL/GenBank/DDBJ databases">
        <authorList>
            <person name="Tandeau de Marsac N."/>
            <person name="Ferriera S."/>
            <person name="Johnson J."/>
            <person name="Kravitz S."/>
            <person name="Beeson K."/>
            <person name="Sutton G."/>
            <person name="Rogers Y.-H."/>
            <person name="Friedman R."/>
            <person name="Frazier M."/>
            <person name="Venter J.C."/>
        </authorList>
    </citation>
    <scope>NUCLEOTIDE SEQUENCE [LARGE SCALE GENOMIC DNA]</scope>
    <source>
        <strain evidence="4 5">PCC 7420</strain>
    </source>
</reference>
<evidence type="ECO:0000259" key="3">
    <source>
        <dbReference type="PROSITE" id="PS50801"/>
    </source>
</evidence>
<evidence type="ECO:0000256" key="2">
    <source>
        <dbReference type="RuleBase" id="RU003749"/>
    </source>
</evidence>
<dbReference type="InterPro" id="IPR002645">
    <property type="entry name" value="STAS_dom"/>
</dbReference>
<organism evidence="4 5">
    <name type="scientific">Coleofasciculus chthonoplastes PCC 7420</name>
    <dbReference type="NCBI Taxonomy" id="118168"/>
    <lineage>
        <taxon>Bacteria</taxon>
        <taxon>Bacillati</taxon>
        <taxon>Cyanobacteriota</taxon>
        <taxon>Cyanophyceae</taxon>
        <taxon>Coleofasciculales</taxon>
        <taxon>Coleofasciculaceae</taxon>
        <taxon>Coleofasciculus</taxon>
    </lineage>
</organism>
<name>B4VKK5_9CYAN</name>
<dbReference type="NCBIfam" id="TIGR00377">
    <property type="entry name" value="ant_ant_sig"/>
    <property type="match status" value="1"/>
</dbReference>
<dbReference type="EMBL" id="DS989843">
    <property type="protein sequence ID" value="EDX77701.1"/>
    <property type="molecule type" value="Genomic_DNA"/>
</dbReference>
<dbReference type="STRING" id="118168.MC7420_3025"/>
<comment type="similarity">
    <text evidence="1 2">Belongs to the anti-sigma-factor antagonist family.</text>
</comment>
<protein>
    <recommendedName>
        <fullName evidence="2">Anti-sigma factor antagonist</fullName>
    </recommendedName>
</protein>
<dbReference type="PROSITE" id="PS50801">
    <property type="entry name" value="STAS"/>
    <property type="match status" value="1"/>
</dbReference>
<accession>B4VKK5</accession>
<proteinExistence type="inferred from homology"/>
<dbReference type="OrthoDB" id="514124at2"/>
<keyword evidence="5" id="KW-1185">Reference proteome</keyword>
<dbReference type="AlphaFoldDB" id="B4VKK5"/>
<dbReference type="InterPro" id="IPR003658">
    <property type="entry name" value="Anti-sigma_ant"/>
</dbReference>
<evidence type="ECO:0000313" key="5">
    <source>
        <dbReference type="Proteomes" id="UP000003835"/>
    </source>
</evidence>
<dbReference type="RefSeq" id="WP_006098962.1">
    <property type="nucleotide sequence ID" value="NZ_DS989843.1"/>
</dbReference>
<dbReference type="PANTHER" id="PTHR33495">
    <property type="entry name" value="ANTI-SIGMA FACTOR ANTAGONIST TM_1081-RELATED-RELATED"/>
    <property type="match status" value="1"/>
</dbReference>
<dbReference type="PANTHER" id="PTHR33495:SF2">
    <property type="entry name" value="ANTI-SIGMA FACTOR ANTAGONIST TM_1081-RELATED"/>
    <property type="match status" value="1"/>
</dbReference>
<dbReference type="eggNOG" id="COG1366">
    <property type="taxonomic scope" value="Bacteria"/>
</dbReference>
<dbReference type="Gene3D" id="3.30.750.24">
    <property type="entry name" value="STAS domain"/>
    <property type="match status" value="1"/>
</dbReference>
<dbReference type="InterPro" id="IPR036513">
    <property type="entry name" value="STAS_dom_sf"/>
</dbReference>